<evidence type="ECO:0000256" key="13">
    <source>
        <dbReference type="PIRSR" id="PIRSR000159-50"/>
    </source>
</evidence>
<dbReference type="Proteomes" id="UP000011834">
    <property type="component" value="Chromosome"/>
</dbReference>
<dbReference type="KEGG" id="mmk:MU9_1616"/>
<dbReference type="PROSITE" id="PS51379">
    <property type="entry name" value="4FE4S_FER_2"/>
    <property type="match status" value="2"/>
</dbReference>
<organism evidence="15 16">
    <name type="scientific">Morganella morganii subsp. morganii KT</name>
    <dbReference type="NCBI Taxonomy" id="1124991"/>
    <lineage>
        <taxon>Bacteria</taxon>
        <taxon>Pseudomonadati</taxon>
        <taxon>Pseudomonadota</taxon>
        <taxon>Gammaproteobacteria</taxon>
        <taxon>Enterobacterales</taxon>
        <taxon>Morganellaceae</taxon>
        <taxon>Morganella</taxon>
    </lineage>
</organism>
<feature type="binding site" evidence="11">
    <location>
        <begin position="1006"/>
        <end position="1011"/>
    </location>
    <ligand>
        <name>thiamine diphosphate</name>
        <dbReference type="ChEBI" id="CHEBI:58937"/>
    </ligand>
</feature>
<dbReference type="SUPFAM" id="SSF53323">
    <property type="entry name" value="Pyruvate-ferredoxin oxidoreductase, PFOR, domain III"/>
    <property type="match status" value="1"/>
</dbReference>
<feature type="binding site" evidence="13">
    <location>
        <position position="834"/>
    </location>
    <ligand>
        <name>[4Fe-4S] cluster</name>
        <dbReference type="ChEBI" id="CHEBI:49883"/>
        <label>3</label>
    </ligand>
</feature>
<dbReference type="InterPro" id="IPR017896">
    <property type="entry name" value="4Fe4S_Fe-S-bd"/>
</dbReference>
<evidence type="ECO:0000259" key="14">
    <source>
        <dbReference type="PROSITE" id="PS51379"/>
    </source>
</evidence>
<dbReference type="GO" id="GO:0022900">
    <property type="term" value="P:electron transport chain"/>
    <property type="evidence" value="ECO:0007669"/>
    <property type="project" value="InterPro"/>
</dbReference>
<evidence type="ECO:0000256" key="10">
    <source>
        <dbReference type="PIRNR" id="PIRNR000159"/>
    </source>
</evidence>
<dbReference type="InterPro" id="IPR050722">
    <property type="entry name" value="Pyruvate:ferred/Flavod_OxRd"/>
</dbReference>
<evidence type="ECO:0000256" key="6">
    <source>
        <dbReference type="ARBA" id="ARBA00023002"/>
    </source>
</evidence>
<evidence type="ECO:0000256" key="4">
    <source>
        <dbReference type="ARBA" id="ARBA00022723"/>
    </source>
</evidence>
<dbReference type="GO" id="GO:0051539">
    <property type="term" value="F:4 iron, 4 sulfur cluster binding"/>
    <property type="evidence" value="ECO:0007669"/>
    <property type="project" value="UniProtKB-KW"/>
</dbReference>
<dbReference type="PIRSF" id="PIRSF000159">
    <property type="entry name" value="NifJ"/>
    <property type="match status" value="1"/>
</dbReference>
<dbReference type="eggNOG" id="COG0674">
    <property type="taxonomic scope" value="Bacteria"/>
</dbReference>
<dbReference type="Pfam" id="PF10371">
    <property type="entry name" value="EKR"/>
    <property type="match status" value="1"/>
</dbReference>
<protein>
    <recommendedName>
        <fullName evidence="10">Pyruvate-flavodoxin oxidoreductase</fullName>
        <ecNumber evidence="10">1.2.7.-</ecNumber>
    </recommendedName>
</protein>
<feature type="binding site" evidence="13">
    <location>
        <position position="701"/>
    </location>
    <ligand>
        <name>[4Fe-4S] cluster</name>
        <dbReference type="ChEBI" id="CHEBI:49883"/>
        <label>1</label>
    </ligand>
</feature>
<comment type="catalytic activity">
    <reaction evidence="9 10">
        <text>oxidized [flavodoxin] + pyruvate + CoA + 2 H(+) = reduced [flavodoxin] + acetyl-CoA + CO2</text>
        <dbReference type="Rhea" id="RHEA:44140"/>
        <dbReference type="Rhea" id="RHEA-COMP:10622"/>
        <dbReference type="Rhea" id="RHEA-COMP:10623"/>
        <dbReference type="ChEBI" id="CHEBI:15361"/>
        <dbReference type="ChEBI" id="CHEBI:15378"/>
        <dbReference type="ChEBI" id="CHEBI:16526"/>
        <dbReference type="ChEBI" id="CHEBI:57287"/>
        <dbReference type="ChEBI" id="CHEBI:57288"/>
        <dbReference type="ChEBI" id="CHEBI:57618"/>
        <dbReference type="ChEBI" id="CHEBI:58210"/>
    </reaction>
</comment>
<dbReference type="GO" id="GO:0044281">
    <property type="term" value="P:small molecule metabolic process"/>
    <property type="evidence" value="ECO:0007669"/>
    <property type="project" value="UniProtKB-ARBA"/>
</dbReference>
<feature type="site" description="Important for catalytic activity" evidence="12">
    <location>
        <position position="39"/>
    </location>
</feature>
<feature type="binding site" evidence="11">
    <location>
        <position position="39"/>
    </location>
    <ligand>
        <name>pyruvate</name>
        <dbReference type="ChEBI" id="CHEBI:15361"/>
    </ligand>
</feature>
<dbReference type="InterPro" id="IPR019456">
    <property type="entry name" value="Pyrv-flavodox_OxRtase_EKR"/>
</dbReference>
<keyword evidence="4 13" id="KW-0479">Metal-binding</keyword>
<reference evidence="15 16" key="1">
    <citation type="journal article" date="2012" name="BMC Genomics">
        <title>Whole-genome sequencing and identification of Morganella morganii KT pathogenicity-related genes.</title>
        <authorList>
            <person name="Chen Y.T."/>
            <person name="Peng H.L."/>
            <person name="Shia W.C."/>
            <person name="Hsu F.R."/>
            <person name="Ken C.F."/>
            <person name="Tsao Y.M."/>
            <person name="Chen C.H."/>
            <person name="Liu C.E."/>
            <person name="Hsieh M.F."/>
            <person name="Chen H.C."/>
            <person name="Tang C.Y."/>
            <person name="Ku T.H."/>
        </authorList>
    </citation>
    <scope>NUCLEOTIDE SEQUENCE [LARGE SCALE GENOMIC DNA]</scope>
    <source>
        <strain evidence="15 16">KT</strain>
    </source>
</reference>
<feature type="binding site" evidence="11">
    <location>
        <position position="122"/>
    </location>
    <ligand>
        <name>pyruvate</name>
        <dbReference type="ChEBI" id="CHEBI:15361"/>
    </ligand>
</feature>
<feature type="binding site" evidence="13">
    <location>
        <position position="760"/>
    </location>
    <ligand>
        <name>[4Fe-4S] cluster</name>
        <dbReference type="ChEBI" id="CHEBI:49883"/>
        <label>2</label>
    </ligand>
</feature>
<feature type="binding site" evidence="11">
    <location>
        <begin position="977"/>
        <end position="980"/>
    </location>
    <ligand>
        <name>thiamine diphosphate</name>
        <dbReference type="ChEBI" id="CHEBI:58937"/>
    </ligand>
</feature>
<dbReference type="SUPFAM" id="SSF52922">
    <property type="entry name" value="TK C-terminal domain-like"/>
    <property type="match status" value="1"/>
</dbReference>
<evidence type="ECO:0000313" key="15">
    <source>
        <dbReference type="EMBL" id="AGG30662.1"/>
    </source>
</evidence>
<dbReference type="Gene3D" id="3.40.920.10">
    <property type="entry name" value="Pyruvate-ferredoxin oxidoreductase, PFOR, domain III"/>
    <property type="match status" value="1"/>
</dbReference>
<gene>
    <name evidence="15" type="ORF">MU9_1616</name>
</gene>
<evidence type="ECO:0000256" key="12">
    <source>
        <dbReference type="PIRSR" id="PIRSR000159-2"/>
    </source>
</evidence>
<feature type="binding site" evidence="13">
    <location>
        <position position="704"/>
    </location>
    <ligand>
        <name>[4Fe-4S] cluster</name>
        <dbReference type="ChEBI" id="CHEBI:49883"/>
        <label>1</label>
    </ligand>
</feature>
<feature type="site" description="Important for catalytic activity" evidence="12">
    <location>
        <position position="122"/>
    </location>
</feature>
<dbReference type="GO" id="GO:0016903">
    <property type="term" value="F:oxidoreductase activity, acting on the aldehyde or oxo group of donors"/>
    <property type="evidence" value="ECO:0007669"/>
    <property type="project" value="InterPro"/>
</dbReference>
<dbReference type="Pfam" id="PF02775">
    <property type="entry name" value="TPP_enzyme_C"/>
    <property type="match status" value="1"/>
</dbReference>
<dbReference type="FunFam" id="3.30.70.20:FF:000022">
    <property type="entry name" value="Pyruvate:ferredoxin (Flavodoxin) oxidoreductase"/>
    <property type="match status" value="1"/>
</dbReference>
<keyword evidence="6 10" id="KW-0560">Oxidoreductase</keyword>
<dbReference type="CDD" id="cd03377">
    <property type="entry name" value="TPP_PFOR_PNO"/>
    <property type="match status" value="1"/>
</dbReference>
<dbReference type="SUPFAM" id="SSF52518">
    <property type="entry name" value="Thiamin diphosphate-binding fold (THDP-binding)"/>
    <property type="match status" value="2"/>
</dbReference>
<dbReference type="Gene3D" id="3.40.50.970">
    <property type="match status" value="2"/>
</dbReference>
<keyword evidence="15" id="KW-0670">Pyruvate</keyword>
<dbReference type="EMBL" id="CP004345">
    <property type="protein sequence ID" value="AGG30662.1"/>
    <property type="molecule type" value="Genomic_DNA"/>
</dbReference>
<dbReference type="Pfam" id="PF01855">
    <property type="entry name" value="POR_N"/>
    <property type="match status" value="1"/>
</dbReference>
<dbReference type="PROSITE" id="PS00198">
    <property type="entry name" value="4FE4S_FER_1"/>
    <property type="match status" value="1"/>
</dbReference>
<dbReference type="InterPro" id="IPR011766">
    <property type="entry name" value="TPP_enzyme_TPP-bd"/>
</dbReference>
<evidence type="ECO:0000313" key="16">
    <source>
        <dbReference type="Proteomes" id="UP000011834"/>
    </source>
</evidence>
<dbReference type="FunFam" id="3.40.50.970:FF:000012">
    <property type="entry name" value="Pyruvate:ferredoxin (Flavodoxin) oxidoreductase"/>
    <property type="match status" value="1"/>
</dbReference>
<dbReference type="PANTHER" id="PTHR32154">
    <property type="entry name" value="PYRUVATE-FLAVODOXIN OXIDOREDUCTASE-RELATED"/>
    <property type="match status" value="1"/>
</dbReference>
<dbReference type="HOGENOM" id="CLU_002569_0_0_6"/>
<feature type="domain" description="4Fe-4S ferredoxin-type" evidence="14">
    <location>
        <begin position="748"/>
        <end position="775"/>
    </location>
</feature>
<keyword evidence="3 13" id="KW-0004">4Fe-4S</keyword>
<feature type="binding site" evidence="13">
    <location>
        <position position="763"/>
    </location>
    <ligand>
        <name>[4Fe-4S] cluster</name>
        <dbReference type="ChEBI" id="CHEBI:49883"/>
        <label>2</label>
    </ligand>
</feature>
<evidence type="ECO:0000256" key="11">
    <source>
        <dbReference type="PIRSR" id="PIRSR000159-1"/>
    </source>
</evidence>
<evidence type="ECO:0000256" key="3">
    <source>
        <dbReference type="ARBA" id="ARBA00022485"/>
    </source>
</evidence>
<feature type="binding site" evidence="13">
    <location>
        <position position="707"/>
    </location>
    <ligand>
        <name>[4Fe-4S] cluster</name>
        <dbReference type="ChEBI" id="CHEBI:49883"/>
        <label>1</label>
    </ligand>
</feature>
<dbReference type="InterPro" id="IPR019752">
    <property type="entry name" value="Pyrv/ketoisovalerate_OxRed_cat"/>
</dbReference>
<dbReference type="InterPro" id="IPR017900">
    <property type="entry name" value="4Fe4S_Fe_S_CS"/>
</dbReference>
<dbReference type="NCBIfam" id="TIGR02176">
    <property type="entry name" value="pyruv_ox_red"/>
    <property type="match status" value="1"/>
</dbReference>
<dbReference type="SMART" id="SM00890">
    <property type="entry name" value="EKR"/>
    <property type="match status" value="1"/>
</dbReference>
<accession>M1SUA7</accession>
<keyword evidence="8 13" id="KW-0411">Iron-sulfur</keyword>
<proteinExistence type="inferred from homology"/>
<dbReference type="Gene3D" id="3.30.70.20">
    <property type="match status" value="1"/>
</dbReference>
<dbReference type="SUPFAM" id="SSF54862">
    <property type="entry name" value="4Fe-4S ferredoxins"/>
    <property type="match status" value="1"/>
</dbReference>
<feature type="binding site" evidence="11">
    <location>
        <position position="72"/>
    </location>
    <ligand>
        <name>thiamine diphosphate</name>
        <dbReference type="ChEBI" id="CHEBI:58937"/>
    </ligand>
</feature>
<dbReference type="Pfam" id="PF01558">
    <property type="entry name" value="POR"/>
    <property type="match status" value="1"/>
</dbReference>
<keyword evidence="16" id="KW-1185">Reference proteome</keyword>
<feature type="domain" description="4Fe-4S ferredoxin-type" evidence="14">
    <location>
        <begin position="692"/>
        <end position="721"/>
    </location>
</feature>
<keyword evidence="5 10" id="KW-0249">Electron transport</keyword>
<dbReference type="GO" id="GO:0030976">
    <property type="term" value="F:thiamine pyrophosphate binding"/>
    <property type="evidence" value="ECO:0007669"/>
    <property type="project" value="InterPro"/>
</dbReference>
<feature type="binding site" evidence="13">
    <location>
        <position position="1086"/>
    </location>
    <ligand>
        <name>[4Fe-4S] cluster</name>
        <dbReference type="ChEBI" id="CHEBI:49883"/>
        <label>3</label>
    </ligand>
</feature>
<feature type="binding site" evidence="11">
    <location>
        <position position="836"/>
    </location>
    <ligand>
        <name>thiamine diphosphate</name>
        <dbReference type="ChEBI" id="CHEBI:58937"/>
    </ligand>
</feature>
<dbReference type="InterPro" id="IPR002869">
    <property type="entry name" value="Pyrv_flavodox_OxRed_cen"/>
</dbReference>
<dbReference type="Gene3D" id="3.40.50.920">
    <property type="match status" value="1"/>
</dbReference>
<dbReference type="InterPro" id="IPR033412">
    <property type="entry name" value="PFOR_II"/>
</dbReference>
<dbReference type="CDD" id="cd07034">
    <property type="entry name" value="TPP_PYR_PFOR_IOR-alpha_like"/>
    <property type="match status" value="1"/>
</dbReference>
<feature type="site" description="Important for catalytic activity" evidence="12">
    <location>
        <position position="72"/>
    </location>
</feature>
<dbReference type="PANTHER" id="PTHR32154:SF0">
    <property type="entry name" value="PYRUVATE-FLAVODOXIN OXIDOREDUCTASE-RELATED"/>
    <property type="match status" value="1"/>
</dbReference>
<evidence type="ECO:0000256" key="1">
    <source>
        <dbReference type="ARBA" id="ARBA00009032"/>
    </source>
</evidence>
<dbReference type="InterPro" id="IPR029061">
    <property type="entry name" value="THDP-binding"/>
</dbReference>
<sequence length="1196" mass="131287">MKGLIVSNEIHSMITTDANQAVARMAYQLNEVIAIYPITPSSTMAEYADHWSATGEPNLWGDVPRMMEMQSEGGAIATVHGALQTGALSTTFTSSQGLLLMIPSLYKIAGQLIPFVLHVAARTVATHALSIFGDHSDVMAVRQTGCALLCANSVQQAQDFAVISQIATLNSRVPFIHFFDGFRTSHEMNKIIAVSRAELSRLIPAEAIRAHRDRALSPEHPVIRGTSANPDTYFQAREATNPWYDAVYQHVTDAMAAFGEVTGRYYQPFTYYGHPQAERLIILMGSAAGPAEEVADKLIAQGEKVGVLEVHLYRPFSAQHFLDTIPDSVQHIAVLDRTKEAGAQAEPLYLDVMTAFAEAYQNGERAQLPRIIGGRYGLSSKEFDPDCVMAIFRELTLTSPKRRFTSGIIDDVTGLSLAPVPAELPVTHRLSALFYGLGSDGTVSAAKNAIQILGSHTDNYAQGFFVYDSKKAGGLTVSHLRISEQPIRATYLIRQADFIACHQWQFLDKYEMAEKLAPGGIFLLNSPYPADEVWHHIPQDVQAILAEKQAQLYVINAYRIARECRLGARINTVMQMAFFHLTALLPAAEIQSYLQQAIIRSYSKKGESVVQDNLMAIARTPEALHRVPLQAVDPHSQPRPPVVPDNAPDFVKTVTAMMLAGRGDALPVSAFPPDGTWPSGTTRWEKRNIAEMIPIWKPSLCTQCNYCVAACPHAAIRAKVADPADFSGAPDTLQRLPVKSRDMKGMDYVLQVAPEDCTGCNLCYEVCPAKDREDPSVRAINMQPRLAHLAEEKANFDFFLQLPDTPASRLERIDIRTSQLITPLFEFSGACAGCGETPYIKLLTQLYGEQLLIANATGCSSIYGGNLPTTPYTTNKEGRGPAWANSLFEDNAEFGLGFRLTADQHKKRVKRLLMTFAAQLPDELRQRLADETLSADEKRAAITELRTLLADNPDPRARELSEDAHYLLPKSVWLIGGDGWAYDIGFGGLDHVLSSGENVNVLVLDTQCYSNTGGQQSKATPMGAVTKFGEEGKGKSRKDLGVSMMMYGNVYVAQIAIGAQMNQTVKAIQEAESYPGPSLIIAYSPCEEHGYDLAFSYDQMKALTASGFWPLYRFDPRRDGTGKAPLVLDSRPPSQSLAEVMHQEQRFNRLSSSDPARAAVLAEKAEQRTAKQYALLELLASQKSEPAGTGIVQEDA</sequence>
<comment type="function">
    <text evidence="10">Oxidoreductase required for the transfer of electrons from pyruvate to flavodoxin.</text>
</comment>
<dbReference type="InterPro" id="IPR002880">
    <property type="entry name" value="Pyrv_Fd/Flavodoxin_OxRdtase_N"/>
</dbReference>
<evidence type="ECO:0000256" key="8">
    <source>
        <dbReference type="ARBA" id="ARBA00023014"/>
    </source>
</evidence>
<dbReference type="Gene3D" id="4.10.780.10">
    <property type="entry name" value="Pyruvate-flavodoxin oxidoreductase, EKR domain"/>
    <property type="match status" value="1"/>
</dbReference>
<evidence type="ECO:0000256" key="7">
    <source>
        <dbReference type="ARBA" id="ARBA00023004"/>
    </source>
</evidence>
<keyword evidence="7 13" id="KW-0408">Iron</keyword>
<dbReference type="GO" id="GO:0005506">
    <property type="term" value="F:iron ion binding"/>
    <property type="evidence" value="ECO:0007669"/>
    <property type="project" value="InterPro"/>
</dbReference>
<dbReference type="FunFam" id="3.40.920.10:FF:000001">
    <property type="entry name" value="Pyruvate:ferredoxin (Flavodoxin) oxidoreductase"/>
    <property type="match status" value="1"/>
</dbReference>
<feature type="binding site" evidence="13">
    <location>
        <position position="767"/>
    </location>
    <ligand>
        <name>[4Fe-4S] cluster</name>
        <dbReference type="ChEBI" id="CHEBI:49883"/>
        <label>1</label>
    </ligand>
</feature>
<name>M1SUA7_MORMO</name>
<feature type="binding site" evidence="13">
    <location>
        <position position="831"/>
    </location>
    <ligand>
        <name>[4Fe-4S] cluster</name>
        <dbReference type="ChEBI" id="CHEBI:49883"/>
        <label>3</label>
    </ligand>
</feature>
<feature type="binding site" evidence="13">
    <location>
        <position position="757"/>
    </location>
    <ligand>
        <name>[4Fe-4S] cluster</name>
        <dbReference type="ChEBI" id="CHEBI:49883"/>
        <label>2</label>
    </ligand>
</feature>
<feature type="site" description="Important for catalytic activity" evidence="12">
    <location>
        <position position="1011"/>
    </location>
</feature>
<dbReference type="InterPro" id="IPR011895">
    <property type="entry name" value="Pyrv_flavodox_OxRed"/>
</dbReference>
<dbReference type="FunFam" id="3.40.50.970:FF:000047">
    <property type="entry name" value="Probable pyruvate-flavodoxin oxidoreductase"/>
    <property type="match status" value="1"/>
</dbReference>
<dbReference type="eggNOG" id="COG1145">
    <property type="taxonomic scope" value="Bacteria"/>
</dbReference>
<feature type="binding site" evidence="11">
    <location>
        <position position="859"/>
    </location>
    <ligand>
        <name>thiamine diphosphate</name>
        <dbReference type="ChEBI" id="CHEBI:58937"/>
    </ligand>
</feature>
<dbReference type="FunFam" id="3.40.50.920:FF:000007">
    <property type="entry name" value="Pyruvate:ferredoxin (Flavodoxin) oxidoreductase"/>
    <property type="match status" value="1"/>
</dbReference>
<feature type="binding site" evidence="13">
    <location>
        <position position="711"/>
    </location>
    <ligand>
        <name>[4Fe-4S] cluster</name>
        <dbReference type="ChEBI" id="CHEBI:49883"/>
        <label>2</label>
    </ligand>
</feature>
<dbReference type="eggNOG" id="COG1013">
    <property type="taxonomic scope" value="Bacteria"/>
</dbReference>
<evidence type="ECO:0000256" key="5">
    <source>
        <dbReference type="ARBA" id="ARBA00022982"/>
    </source>
</evidence>
<dbReference type="InterPro" id="IPR009014">
    <property type="entry name" value="Transketo_C/PFOR_II"/>
</dbReference>
<dbReference type="InterPro" id="IPR037112">
    <property type="entry name" value="Pyrv-flavodox_OxR_EKR_sf"/>
</dbReference>
<dbReference type="EC" id="1.2.7.-" evidence="10"/>
<evidence type="ECO:0000256" key="2">
    <source>
        <dbReference type="ARBA" id="ARBA00022448"/>
    </source>
</evidence>
<keyword evidence="2 10" id="KW-0813">Transport</keyword>
<evidence type="ECO:0000256" key="9">
    <source>
        <dbReference type="ARBA" id="ARBA00048963"/>
    </source>
</evidence>
<feature type="binding site" evidence="13">
    <location>
        <position position="859"/>
    </location>
    <ligand>
        <name>[4Fe-4S] cluster</name>
        <dbReference type="ChEBI" id="CHEBI:49883"/>
        <label>3</label>
    </ligand>
</feature>
<dbReference type="AlphaFoldDB" id="M1SUA7"/>
<dbReference type="eggNOG" id="COG1014">
    <property type="taxonomic scope" value="Bacteria"/>
</dbReference>
<comment type="cofactor">
    <cofactor evidence="13">
        <name>[4Fe-4S] cluster</name>
        <dbReference type="ChEBI" id="CHEBI:49883"/>
    </cofactor>
    <text evidence="13">Binds 3 [4Fe-4S] clusters per subunit.</text>
</comment>
<comment type="similarity">
    <text evidence="1 10">Belongs to the pyruvate:ferredoxin/flavodoxin oxidoreductase family.</text>
</comment>
<dbReference type="Pfam" id="PF17147">
    <property type="entry name" value="PFOR_II"/>
    <property type="match status" value="1"/>
</dbReference>
<dbReference type="GO" id="GO:0006979">
    <property type="term" value="P:response to oxidative stress"/>
    <property type="evidence" value="ECO:0007669"/>
    <property type="project" value="TreeGrafter"/>
</dbReference>
<dbReference type="Pfam" id="PF12838">
    <property type="entry name" value="Fer4_7"/>
    <property type="match status" value="1"/>
</dbReference>
<dbReference type="FunFam" id="4.10.780.10:FF:000001">
    <property type="entry name" value="Probable pyruvate-flavodoxin oxidoreductase"/>
    <property type="match status" value="1"/>
</dbReference>